<proteinExistence type="predicted"/>
<dbReference type="Proteomes" id="UP001167864">
    <property type="component" value="Unassembled WGS sequence"/>
</dbReference>
<evidence type="ECO:0000313" key="3">
    <source>
        <dbReference type="Proteomes" id="UP001167864"/>
    </source>
</evidence>
<organism evidence="2 3">
    <name type="scientific">Yersinia nurmii</name>
    <dbReference type="NCBI Taxonomy" id="685706"/>
    <lineage>
        <taxon>Bacteria</taxon>
        <taxon>Pseudomonadati</taxon>
        <taxon>Pseudomonadota</taxon>
        <taxon>Gammaproteobacteria</taxon>
        <taxon>Enterobacterales</taxon>
        <taxon>Yersiniaceae</taxon>
        <taxon>Yersinia</taxon>
    </lineage>
</organism>
<gene>
    <name evidence="2" type="ORF">QVN42_15015</name>
</gene>
<dbReference type="AlphaFoldDB" id="A0AAW7K9A9"/>
<name>A0AAW7K9A9_9GAMM</name>
<dbReference type="EMBL" id="JAUEHU010000015">
    <property type="protein sequence ID" value="MDN0088674.1"/>
    <property type="molecule type" value="Genomic_DNA"/>
</dbReference>
<evidence type="ECO:0000259" key="1">
    <source>
        <dbReference type="Pfam" id="PF08845"/>
    </source>
</evidence>
<feature type="domain" description="Toxin SymE-like" evidence="1">
    <location>
        <begin position="1"/>
        <end position="28"/>
    </location>
</feature>
<sequence length="31" mass="3259">MAGEWLTQSGLTGQPLDICVTPGQVMIQVQG</sequence>
<reference evidence="2" key="1">
    <citation type="submission" date="2023-06" db="EMBL/GenBank/DDBJ databases">
        <authorList>
            <person name="Polev D.E."/>
            <person name="Saitova A.T."/>
            <person name="Bogumilchik E.A."/>
            <person name="Kokorina G.I."/>
            <person name="Voskresenskaia E.A."/>
        </authorList>
    </citation>
    <scope>NUCLEOTIDE SEQUENCE</scope>
    <source>
        <strain evidence="2">2145 StPb PI</strain>
    </source>
</reference>
<dbReference type="GO" id="GO:0005737">
    <property type="term" value="C:cytoplasm"/>
    <property type="evidence" value="ECO:0007669"/>
    <property type="project" value="InterPro"/>
</dbReference>
<dbReference type="Pfam" id="PF08845">
    <property type="entry name" value="SymE_toxin"/>
    <property type="match status" value="1"/>
</dbReference>
<dbReference type="GO" id="GO:0016788">
    <property type="term" value="F:hydrolase activity, acting on ester bonds"/>
    <property type="evidence" value="ECO:0007669"/>
    <property type="project" value="InterPro"/>
</dbReference>
<dbReference type="GO" id="GO:0003723">
    <property type="term" value="F:RNA binding"/>
    <property type="evidence" value="ECO:0007669"/>
    <property type="project" value="InterPro"/>
</dbReference>
<dbReference type="GO" id="GO:0016070">
    <property type="term" value="P:RNA metabolic process"/>
    <property type="evidence" value="ECO:0007669"/>
    <property type="project" value="InterPro"/>
</dbReference>
<comment type="caution">
    <text evidence="2">The sequence shown here is derived from an EMBL/GenBank/DDBJ whole genome shotgun (WGS) entry which is preliminary data.</text>
</comment>
<protein>
    <submittedName>
        <fullName evidence="2">SymE family type I addiction module toxin</fullName>
    </submittedName>
</protein>
<accession>A0AAW7K9A9</accession>
<evidence type="ECO:0000313" key="2">
    <source>
        <dbReference type="EMBL" id="MDN0088674.1"/>
    </source>
</evidence>
<dbReference type="InterPro" id="IPR014944">
    <property type="entry name" value="Toxin_SymE-like"/>
</dbReference>